<keyword evidence="1" id="KW-0472">Membrane</keyword>
<organism evidence="2 3">
    <name type="scientific">Octopus vulgaris</name>
    <name type="common">Common octopus</name>
    <dbReference type="NCBI Taxonomy" id="6645"/>
    <lineage>
        <taxon>Eukaryota</taxon>
        <taxon>Metazoa</taxon>
        <taxon>Spiralia</taxon>
        <taxon>Lophotrochozoa</taxon>
        <taxon>Mollusca</taxon>
        <taxon>Cephalopoda</taxon>
        <taxon>Coleoidea</taxon>
        <taxon>Octopodiformes</taxon>
        <taxon>Octopoda</taxon>
        <taxon>Incirrata</taxon>
        <taxon>Octopodidae</taxon>
        <taxon>Octopus</taxon>
    </lineage>
</organism>
<evidence type="ECO:0000313" key="2">
    <source>
        <dbReference type="EMBL" id="CAI9724821.1"/>
    </source>
</evidence>
<feature type="transmembrane region" description="Helical" evidence="1">
    <location>
        <begin position="28"/>
        <end position="54"/>
    </location>
</feature>
<keyword evidence="3" id="KW-1185">Reference proteome</keyword>
<proteinExistence type="predicted"/>
<accession>A0AA36F3Y4</accession>
<dbReference type="AlphaFoldDB" id="A0AA36F3Y4"/>
<gene>
    <name evidence="2" type="ORF">OCTVUL_1B010663</name>
</gene>
<evidence type="ECO:0000256" key="1">
    <source>
        <dbReference type="SAM" id="Phobius"/>
    </source>
</evidence>
<dbReference type="Proteomes" id="UP001162480">
    <property type="component" value="Chromosome 6"/>
</dbReference>
<keyword evidence="1" id="KW-0812">Transmembrane</keyword>
<protein>
    <submittedName>
        <fullName evidence="2">Uncharacterized protein</fullName>
    </submittedName>
</protein>
<name>A0AA36F3Y4_OCTVU</name>
<sequence>MRKMLAMERFGSLAEMMERWRWRGAGEVVAVVAFLSHIVVVVAVVVVANIALVLSQLNLELFHALSSIISSASQPYLPKM</sequence>
<reference evidence="2" key="1">
    <citation type="submission" date="2023-08" db="EMBL/GenBank/DDBJ databases">
        <authorList>
            <person name="Alioto T."/>
            <person name="Alioto T."/>
            <person name="Gomez Garrido J."/>
        </authorList>
    </citation>
    <scope>NUCLEOTIDE SEQUENCE</scope>
</reference>
<dbReference type="EMBL" id="OX597819">
    <property type="protein sequence ID" value="CAI9724821.1"/>
    <property type="molecule type" value="Genomic_DNA"/>
</dbReference>
<evidence type="ECO:0000313" key="3">
    <source>
        <dbReference type="Proteomes" id="UP001162480"/>
    </source>
</evidence>
<keyword evidence="1" id="KW-1133">Transmembrane helix</keyword>